<organism evidence="2 3">
    <name type="scientific">Paramuricea clavata</name>
    <name type="common">Red gorgonian</name>
    <name type="synonym">Violescent sea-whip</name>
    <dbReference type="NCBI Taxonomy" id="317549"/>
    <lineage>
        <taxon>Eukaryota</taxon>
        <taxon>Metazoa</taxon>
        <taxon>Cnidaria</taxon>
        <taxon>Anthozoa</taxon>
        <taxon>Octocorallia</taxon>
        <taxon>Malacalcyonacea</taxon>
        <taxon>Plexauridae</taxon>
        <taxon>Paramuricea</taxon>
    </lineage>
</organism>
<feature type="compositionally biased region" description="Basic residues" evidence="1">
    <location>
        <begin position="688"/>
        <end position="705"/>
    </location>
</feature>
<comment type="caution">
    <text evidence="2">The sequence shown here is derived from an EMBL/GenBank/DDBJ whole genome shotgun (WGS) entry which is preliminary data.</text>
</comment>
<sequence length="714" mass="80699">MRIQHRGKIAFAEGPPTVEEPQSSMSTNITFVEGLSTGEEPGPSTSKKIKEASVLDFGTDLYHIACNNHGECSNCKALLLKNKRLKSDWLSAKNKLEVCRMQIAKNSGEETHPSTASRCDLTTIVSDDEQCSSDIGIPPSDDFHEEDCYDEETPEESTETETDDETNPQHKRIFLNDSNLRREPKFIVFFTQLLALFKFCHACKCDNPLVEVQENGTMAEVTSICANPKCGKTTKWFSQPYMTGTMIPAGNFLLSFGILVAGTSATKVLRVFQHMGLKCISLSTFFKHQREKLFPGIFLHWKKYQEGLISTLKSQGDLMIAGDGRHDSMGHSAKYCAYTVFCCTVPFIIHFTLVQRNEVGSSTAMEYHGFVQAMEYLLGTGLLLKTFISDRHSGIAKHMREKLASIKHYFEVWHLKKKITKVLTKIGKVSGNEIVNEWIKPCANHLFWSAMTTQDGNGDVIWAKFTSFFSHVVNKHKNLKNPVFDKCAHGDEIQPRKWLDEDSIAYEKMLAALTNTKLMNGIKKASPFGQTSALEGFHSVLNQFSPKMIGYSYRGMFCRHALAVIHFNKNLNRSNRMKNGVEQLHVVYPKFKNGEAVVRNVKVQQNFDYVDEIYETMIDAILNKKLKKAIKELKDLTPPPMNKMLDQQPRTEAIKKKKRRESMPIVDVPPTNPVPAVVVSNPGDSTRSKPKCKACKRPMKGHKKFKDCPKNQNK</sequence>
<reference evidence="2" key="1">
    <citation type="submission" date="2020-04" db="EMBL/GenBank/DDBJ databases">
        <authorList>
            <person name="Alioto T."/>
            <person name="Alioto T."/>
            <person name="Gomez Garrido J."/>
        </authorList>
    </citation>
    <scope>NUCLEOTIDE SEQUENCE</scope>
    <source>
        <strain evidence="2">A484AB</strain>
    </source>
</reference>
<dbReference type="PANTHER" id="PTHR31751">
    <property type="entry name" value="SI:CH211-108C17.2-RELATED-RELATED"/>
    <property type="match status" value="1"/>
</dbReference>
<dbReference type="EMBL" id="CACRXK020010641">
    <property type="protein sequence ID" value="CAB4019824.1"/>
    <property type="molecule type" value="Genomic_DNA"/>
</dbReference>
<feature type="region of interest" description="Disordered" evidence="1">
    <location>
        <begin position="137"/>
        <end position="169"/>
    </location>
</feature>
<dbReference type="AlphaFoldDB" id="A0A6S7IL41"/>
<name>A0A6S7IL41_PARCT</name>
<dbReference type="PANTHER" id="PTHR31751:SF42">
    <property type="entry name" value="PROTEIN CBG10204"/>
    <property type="match status" value="1"/>
</dbReference>
<gene>
    <name evidence="2" type="ORF">PACLA_8A005068</name>
</gene>
<evidence type="ECO:0000256" key="1">
    <source>
        <dbReference type="SAM" id="MobiDB-lite"/>
    </source>
</evidence>
<proteinExistence type="predicted"/>
<dbReference type="OrthoDB" id="5973657at2759"/>
<feature type="compositionally biased region" description="Low complexity" evidence="1">
    <location>
        <begin position="666"/>
        <end position="682"/>
    </location>
</feature>
<evidence type="ECO:0000313" key="3">
    <source>
        <dbReference type="Proteomes" id="UP001152795"/>
    </source>
</evidence>
<evidence type="ECO:0000313" key="2">
    <source>
        <dbReference type="EMBL" id="CAB4019824.1"/>
    </source>
</evidence>
<feature type="region of interest" description="Disordered" evidence="1">
    <location>
        <begin position="1"/>
        <end position="25"/>
    </location>
</feature>
<feature type="compositionally biased region" description="Acidic residues" evidence="1">
    <location>
        <begin position="143"/>
        <end position="166"/>
    </location>
</feature>
<feature type="region of interest" description="Disordered" evidence="1">
    <location>
        <begin position="638"/>
        <end position="714"/>
    </location>
</feature>
<keyword evidence="3" id="KW-1185">Reference proteome</keyword>
<protein>
    <submittedName>
        <fullName evidence="2">Uncharacterized protein</fullName>
    </submittedName>
</protein>
<accession>A0A6S7IL41</accession>
<dbReference type="Proteomes" id="UP001152795">
    <property type="component" value="Unassembled WGS sequence"/>
</dbReference>